<comment type="similarity">
    <text evidence="3 9">Belongs to the FKBP-type PPIase family.</text>
</comment>
<organism evidence="11 12">
    <name type="scientific">Candidatus Methanoperedens nitratireducens</name>
    <dbReference type="NCBI Taxonomy" id="1392998"/>
    <lineage>
        <taxon>Archaea</taxon>
        <taxon>Methanobacteriati</taxon>
        <taxon>Methanobacteriota</taxon>
        <taxon>Stenosarchaea group</taxon>
        <taxon>Methanomicrobia</taxon>
        <taxon>Methanosarcinales</taxon>
        <taxon>ANME-2 cluster</taxon>
        <taxon>Candidatus Methanoperedentaceae</taxon>
        <taxon>Candidatus Methanoperedens</taxon>
    </lineage>
</organism>
<evidence type="ECO:0000256" key="9">
    <source>
        <dbReference type="RuleBase" id="RU003915"/>
    </source>
</evidence>
<keyword evidence="5 8" id="KW-0697">Rotamase</keyword>
<dbReference type="Gene3D" id="3.10.50.40">
    <property type="match status" value="1"/>
</dbReference>
<dbReference type="GO" id="GO:0042026">
    <property type="term" value="P:protein refolding"/>
    <property type="evidence" value="ECO:0007669"/>
    <property type="project" value="UniProtKB-ARBA"/>
</dbReference>
<sequence>MGVDKITIKTGDKVTVEYEGTLDDGTVFDSSKRHDKALEFVVGAGQVIKGFDDAVVGMEKGDKKDITLQPSDAFGEHHPELIRTLPREKFPKEEIRSGMRFLLSLPDGRQMPAEIVEVTDETVAIDLNHPLSGKTLHFKVRVVDVSS</sequence>
<reference evidence="11 12" key="1">
    <citation type="journal article" date="2013" name="Nature">
        <title>Anaerobic oxidation of methane coupled to nitrate reduction in a novel archaeal lineage.</title>
        <authorList>
            <person name="Haroon M.F."/>
            <person name="Hu S."/>
            <person name="Shi Y."/>
            <person name="Imelfort M."/>
            <person name="Keller J."/>
            <person name="Hugenholtz P."/>
            <person name="Yuan Z."/>
            <person name="Tyson G.W."/>
        </authorList>
    </citation>
    <scope>NUCLEOTIDE SEQUENCE [LARGE SCALE GENOMIC DNA]</scope>
    <source>
        <strain evidence="11 12">ANME-2d</strain>
    </source>
</reference>
<evidence type="ECO:0000259" key="10">
    <source>
        <dbReference type="PROSITE" id="PS50059"/>
    </source>
</evidence>
<accession>A0A062V5Z0</accession>
<gene>
    <name evidence="11" type="ORF">ANME2D_02035</name>
</gene>
<dbReference type="RefSeq" id="WP_048091081.1">
    <property type="nucleotide sequence ID" value="NZ_JMIY01000004.1"/>
</dbReference>
<evidence type="ECO:0000256" key="6">
    <source>
        <dbReference type="ARBA" id="ARBA00023186"/>
    </source>
</evidence>
<dbReference type="SUPFAM" id="SSF54534">
    <property type="entry name" value="FKBP-like"/>
    <property type="match status" value="1"/>
</dbReference>
<evidence type="ECO:0000256" key="2">
    <source>
        <dbReference type="ARBA" id="ARBA00004496"/>
    </source>
</evidence>
<dbReference type="PANTHER" id="PTHR47861">
    <property type="entry name" value="FKBP-TYPE PEPTIDYL-PROLYL CIS-TRANS ISOMERASE SLYD"/>
    <property type="match status" value="1"/>
</dbReference>
<dbReference type="GO" id="GO:0003755">
    <property type="term" value="F:peptidyl-prolyl cis-trans isomerase activity"/>
    <property type="evidence" value="ECO:0007669"/>
    <property type="project" value="UniProtKB-UniRule"/>
</dbReference>
<name>A0A062V5Z0_9EURY</name>
<evidence type="ECO:0000256" key="8">
    <source>
        <dbReference type="PROSITE-ProRule" id="PRU00277"/>
    </source>
</evidence>
<evidence type="ECO:0000313" key="11">
    <source>
        <dbReference type="EMBL" id="KCZ71978.1"/>
    </source>
</evidence>
<feature type="domain" description="PPIase FKBP-type" evidence="10">
    <location>
        <begin position="11"/>
        <end position="86"/>
    </location>
</feature>
<dbReference type="AlphaFoldDB" id="A0A062V5Z0"/>
<protein>
    <recommendedName>
        <fullName evidence="9">Peptidyl-prolyl cis-trans isomerase</fullName>
        <ecNumber evidence="9">5.2.1.8</ecNumber>
    </recommendedName>
</protein>
<keyword evidence="4" id="KW-0963">Cytoplasm</keyword>
<comment type="subcellular location">
    <subcellularLocation>
        <location evidence="2">Cytoplasm</location>
    </subcellularLocation>
</comment>
<evidence type="ECO:0000256" key="5">
    <source>
        <dbReference type="ARBA" id="ARBA00023110"/>
    </source>
</evidence>
<evidence type="ECO:0000256" key="3">
    <source>
        <dbReference type="ARBA" id="ARBA00006577"/>
    </source>
</evidence>
<keyword evidence="7 8" id="KW-0413">Isomerase</keyword>
<evidence type="ECO:0000256" key="4">
    <source>
        <dbReference type="ARBA" id="ARBA00022490"/>
    </source>
</evidence>
<dbReference type="PROSITE" id="PS50059">
    <property type="entry name" value="FKBP_PPIASE"/>
    <property type="match status" value="1"/>
</dbReference>
<proteinExistence type="inferred from homology"/>
<dbReference type="EMBL" id="JMIY01000004">
    <property type="protein sequence ID" value="KCZ71978.1"/>
    <property type="molecule type" value="Genomic_DNA"/>
</dbReference>
<evidence type="ECO:0000256" key="7">
    <source>
        <dbReference type="ARBA" id="ARBA00023235"/>
    </source>
</evidence>
<keyword evidence="12" id="KW-1185">Reference proteome</keyword>
<keyword evidence="6" id="KW-0143">Chaperone</keyword>
<dbReference type="PANTHER" id="PTHR47861:SF3">
    <property type="entry name" value="FKBP-TYPE PEPTIDYL-PROLYL CIS-TRANS ISOMERASE SLYD"/>
    <property type="match status" value="1"/>
</dbReference>
<dbReference type="InterPro" id="IPR001179">
    <property type="entry name" value="PPIase_FKBP_dom"/>
</dbReference>
<dbReference type="Proteomes" id="UP000027153">
    <property type="component" value="Unassembled WGS sequence"/>
</dbReference>
<dbReference type="GO" id="GO:0005737">
    <property type="term" value="C:cytoplasm"/>
    <property type="evidence" value="ECO:0007669"/>
    <property type="project" value="UniProtKB-SubCell"/>
</dbReference>
<dbReference type="Pfam" id="PF00254">
    <property type="entry name" value="FKBP_C"/>
    <property type="match status" value="1"/>
</dbReference>
<evidence type="ECO:0000313" key="12">
    <source>
        <dbReference type="Proteomes" id="UP000027153"/>
    </source>
</evidence>
<dbReference type="EC" id="5.2.1.8" evidence="9"/>
<comment type="caution">
    <text evidence="11">The sequence shown here is derived from an EMBL/GenBank/DDBJ whole genome shotgun (WGS) entry which is preliminary data.</text>
</comment>
<dbReference type="InterPro" id="IPR046357">
    <property type="entry name" value="PPIase_dom_sf"/>
</dbReference>
<dbReference type="PATRIC" id="fig|1392998.3.peg.2038"/>
<evidence type="ECO:0000256" key="1">
    <source>
        <dbReference type="ARBA" id="ARBA00000971"/>
    </source>
</evidence>
<comment type="catalytic activity">
    <reaction evidence="1 8 9">
        <text>[protein]-peptidylproline (omega=180) = [protein]-peptidylproline (omega=0)</text>
        <dbReference type="Rhea" id="RHEA:16237"/>
        <dbReference type="Rhea" id="RHEA-COMP:10747"/>
        <dbReference type="Rhea" id="RHEA-COMP:10748"/>
        <dbReference type="ChEBI" id="CHEBI:83833"/>
        <dbReference type="ChEBI" id="CHEBI:83834"/>
        <dbReference type="EC" id="5.2.1.8"/>
    </reaction>
</comment>